<dbReference type="Pfam" id="PF00395">
    <property type="entry name" value="SLH"/>
    <property type="match status" value="2"/>
</dbReference>
<organism evidence="3 4">
    <name type="scientific">Paenibacillus mendelii</name>
    <dbReference type="NCBI Taxonomy" id="206163"/>
    <lineage>
        <taxon>Bacteria</taxon>
        <taxon>Bacillati</taxon>
        <taxon>Bacillota</taxon>
        <taxon>Bacilli</taxon>
        <taxon>Bacillales</taxon>
        <taxon>Paenibacillaceae</taxon>
        <taxon>Paenibacillus</taxon>
    </lineage>
</organism>
<comment type="caution">
    <text evidence="3">The sequence shown here is derived from an EMBL/GenBank/DDBJ whole genome shotgun (WGS) entry which is preliminary data.</text>
</comment>
<feature type="domain" description="SLH" evidence="2">
    <location>
        <begin position="1175"/>
        <end position="1238"/>
    </location>
</feature>
<dbReference type="RefSeq" id="WP_204820057.1">
    <property type="nucleotide sequence ID" value="NZ_JANHOF010000010.1"/>
</dbReference>
<dbReference type="PROSITE" id="PS51272">
    <property type="entry name" value="SLH"/>
    <property type="match status" value="3"/>
</dbReference>
<feature type="chain" id="PRO_5046083937" evidence="1">
    <location>
        <begin position="30"/>
        <end position="1382"/>
    </location>
</feature>
<feature type="domain" description="SLH" evidence="2">
    <location>
        <begin position="1311"/>
        <end position="1382"/>
    </location>
</feature>
<evidence type="ECO:0000313" key="3">
    <source>
        <dbReference type="EMBL" id="MFC0390427.1"/>
    </source>
</evidence>
<reference evidence="3 4" key="1">
    <citation type="submission" date="2024-09" db="EMBL/GenBank/DDBJ databases">
        <authorList>
            <person name="Sun Q."/>
            <person name="Mori K."/>
        </authorList>
    </citation>
    <scope>NUCLEOTIDE SEQUENCE [LARGE SCALE GENOMIC DNA]</scope>
    <source>
        <strain evidence="3 4">CCM 4839</strain>
    </source>
</reference>
<sequence length="1382" mass="152370">MIKKLGMWLVMLALVVQLLPSGSVQTATAATGNFNFPGESDVIGSPRVTTDERVTLSGTLSNVDPKSISYNVYQIVNPATEEVGNKRENLTSNVSVNGFAIQIFNIQLFPGLNKITFKGTQSGGEVTNSIYVDYRNGPMLFDLTASLDGNNFPIVEDGTTVVQSQTSKGKGSADISITGKAPNAQQVTIIVNGSSKTYSVNNTNNNTFAASPITLQKGKNLVTIKISNGTQVIETTRDIAFYNGSVTFYDVNINEVGTTNSVSIERSPDFVVPSGSDLTLTGKVIVPNSAYADLGDPTIKPHPNPIPSLGGNPDTLFGLMAYSKLVTDSAFADISGKISYVKVLGNPSVNDKFFTYEYRIDLGTVDTDYMMDQLYNIKLTTRNEENIHNNLTPTDEGTDALFFSLRDKNKPYISQINYLPGYKSTNYEGIEGVSLNGKNLFGLPVGIEVLIANPSTNSTVNVTDIKNASNISANPLPPHVVKNLVQDRVTKMINGEAQTFQRVILEFSKMPFEGTQTIMMNLSSNTVISQATFTLLYGPYVNYTKMYDSMTIYDDTTRSPADRIKDIIFDPTPGDDKSKLGLFEGELQNINNTSEIRYDAAVGPRTIYFYINNKPFELVPISGANDTRFKLKDSLAASALDAMFSGENIIKLVFQGSKTYYEKVVKVNLIPTNLPVIPKEAAGVYPFTYQDTVLDPKPIANDPKFPKQGAIFTTTEPYMNIFGTFDFIDLGRSLSEVNSKMQHLLTDPDLNDGIVSIPANDYILKITGSTLANDIVWKLSDPFQIVDGDTVLGMYPAQGSITGDLIVRYDINKEYFSFILKRQELTADGSSSVYLFNVYNSGETGPKATYRLEVDPTVLPYKILRPYLPAEGIVNKNFVDVIINAKGADKVTINKQVADKYEYDYNNDGVIQDGVDYPHAFKATVSGLKPGKNKISFTIESGTDKVTNFFEITYTPTSIPGAQLLEEMKNSNKVFDGALTLTFPKGTSLIRRDYNVPSQFKGQVFTGHKLMFAIANPEDGVVDRREYDNPPAGFDLIMQNFGTRFRVSFPTRFTKSSPVFWVDAGLADDLSTPGYDPLTQGVDPYQYPGAKGPNNTKIPTYDERPDDRELVASKRGTITLAFDPSMREGIGTIISVFRYDVKNKFWVNLGGVVDTKKNTITVPFDQFGYYVVGKMVYSFADVTNHPYARNYMEAIFSKGVMNAANFDDFGADLFTSRGEFARMVVKGLEIPLNYELSKPHFDDVPPIINQDALWDYSYIETAARDGIIRGTQPRTFEPSTNLSRAEAAVILARALELKLETDPTKIDKGLQKVFKDYGDISYYAKASVLAIAKKGYIQGSPVDATDPKKGYVFEPKSNLLRSDASIIIGKVLADQKRLPKLN</sequence>
<evidence type="ECO:0000313" key="4">
    <source>
        <dbReference type="Proteomes" id="UP001589818"/>
    </source>
</evidence>
<feature type="signal peptide" evidence="1">
    <location>
        <begin position="1"/>
        <end position="29"/>
    </location>
</feature>
<feature type="domain" description="SLH" evidence="2">
    <location>
        <begin position="1242"/>
        <end position="1305"/>
    </location>
</feature>
<name>A0ABV6J4E1_9BACL</name>
<gene>
    <name evidence="3" type="ORF">ACFFJ8_03450</name>
</gene>
<dbReference type="Proteomes" id="UP001589818">
    <property type="component" value="Unassembled WGS sequence"/>
</dbReference>
<keyword evidence="4" id="KW-1185">Reference proteome</keyword>
<protein>
    <submittedName>
        <fullName evidence="3">S-layer homology domain-containing protein</fullName>
    </submittedName>
</protein>
<dbReference type="EMBL" id="JBHLVF010000008">
    <property type="protein sequence ID" value="MFC0390427.1"/>
    <property type="molecule type" value="Genomic_DNA"/>
</dbReference>
<dbReference type="InterPro" id="IPR001119">
    <property type="entry name" value="SLH_dom"/>
</dbReference>
<keyword evidence="1" id="KW-0732">Signal</keyword>
<evidence type="ECO:0000259" key="2">
    <source>
        <dbReference type="PROSITE" id="PS51272"/>
    </source>
</evidence>
<proteinExistence type="predicted"/>
<evidence type="ECO:0000256" key="1">
    <source>
        <dbReference type="SAM" id="SignalP"/>
    </source>
</evidence>
<accession>A0ABV6J4E1</accession>